<dbReference type="EMBL" id="QNUG01000071">
    <property type="protein sequence ID" value="REC66020.1"/>
    <property type="molecule type" value="Genomic_DNA"/>
</dbReference>
<organism evidence="1 2">
    <name type="scientific">Epilithonimonas hispanica</name>
    <dbReference type="NCBI Taxonomy" id="358687"/>
    <lineage>
        <taxon>Bacteria</taxon>
        <taxon>Pseudomonadati</taxon>
        <taxon>Bacteroidota</taxon>
        <taxon>Flavobacteriia</taxon>
        <taxon>Flavobacteriales</taxon>
        <taxon>Weeksellaceae</taxon>
        <taxon>Chryseobacterium group</taxon>
        <taxon>Epilithonimonas</taxon>
    </lineage>
</organism>
<feature type="non-terminal residue" evidence="1">
    <location>
        <position position="55"/>
    </location>
</feature>
<comment type="caution">
    <text evidence="1">The sequence shown here is derived from an EMBL/GenBank/DDBJ whole genome shotgun (WGS) entry which is preliminary data.</text>
</comment>
<protein>
    <recommendedName>
        <fullName evidence="3">RHS repeat-associated core domain-containing protein</fullName>
    </recommendedName>
</protein>
<evidence type="ECO:0000313" key="2">
    <source>
        <dbReference type="Proteomes" id="UP000256326"/>
    </source>
</evidence>
<evidence type="ECO:0000313" key="1">
    <source>
        <dbReference type="EMBL" id="REC66020.1"/>
    </source>
</evidence>
<sequence>MQETGFYSFKWRNYMPDVGRFFNIDPLAEKYAYNSTYAFQENKMGLGRELEGLEL</sequence>
<proteinExistence type="predicted"/>
<dbReference type="Gene3D" id="2.180.10.10">
    <property type="entry name" value="RHS repeat-associated core"/>
    <property type="match status" value="1"/>
</dbReference>
<name>A0A3D9CJY1_9FLAO</name>
<dbReference type="Proteomes" id="UP000256326">
    <property type="component" value="Unassembled WGS sequence"/>
</dbReference>
<gene>
    <name evidence="1" type="ORF">DRF58_17255</name>
</gene>
<reference evidence="1 2" key="1">
    <citation type="journal article" date="2006" name="Int. J. Syst. Evol. Microbiol.">
        <title>Chryseobacterium hispanicum sp. nov., isolated from the drinking water distribution system of Sevilla, Spain.</title>
        <authorList>
            <person name="Gallego V."/>
            <person name="Garcia M.T."/>
            <person name="Ventosa A."/>
        </authorList>
    </citation>
    <scope>NUCLEOTIDE SEQUENCE [LARGE SCALE GENOMIC DNA]</scope>
    <source>
        <strain evidence="1 2">KCTC 22104</strain>
    </source>
</reference>
<evidence type="ECO:0008006" key="3">
    <source>
        <dbReference type="Google" id="ProtNLM"/>
    </source>
</evidence>
<dbReference type="AlphaFoldDB" id="A0A3D9CJY1"/>
<accession>A0A3D9CJY1</accession>
<keyword evidence="2" id="KW-1185">Reference proteome</keyword>